<name>A0A9P1N1U0_9PELO</name>
<accession>A0A9P1N1U0</accession>
<proteinExistence type="predicted"/>
<sequence>MEVNKIGGNGSDVFVFMDQIVIKYEDHKTKQIILGMEAETDKMFAELVEKEEVDQDIIESISKFVRRDTIINTGPQLNKIEFENYFDGKKLNEVPN</sequence>
<dbReference type="EMBL" id="CANHGI010000003">
    <property type="protein sequence ID" value="CAI5444701.1"/>
    <property type="molecule type" value="Genomic_DNA"/>
</dbReference>
<keyword evidence="2" id="KW-1185">Reference proteome</keyword>
<dbReference type="Proteomes" id="UP001152747">
    <property type="component" value="Unassembled WGS sequence"/>
</dbReference>
<comment type="caution">
    <text evidence="1">The sequence shown here is derived from an EMBL/GenBank/DDBJ whole genome shotgun (WGS) entry which is preliminary data.</text>
</comment>
<evidence type="ECO:0000313" key="2">
    <source>
        <dbReference type="Proteomes" id="UP001152747"/>
    </source>
</evidence>
<protein>
    <submittedName>
        <fullName evidence="1">Uncharacterized protein</fullName>
    </submittedName>
</protein>
<gene>
    <name evidence="1" type="ORF">CAMP_LOCUS7338</name>
</gene>
<evidence type="ECO:0000313" key="1">
    <source>
        <dbReference type="EMBL" id="CAI5444701.1"/>
    </source>
</evidence>
<organism evidence="1 2">
    <name type="scientific">Caenorhabditis angaria</name>
    <dbReference type="NCBI Taxonomy" id="860376"/>
    <lineage>
        <taxon>Eukaryota</taxon>
        <taxon>Metazoa</taxon>
        <taxon>Ecdysozoa</taxon>
        <taxon>Nematoda</taxon>
        <taxon>Chromadorea</taxon>
        <taxon>Rhabditida</taxon>
        <taxon>Rhabditina</taxon>
        <taxon>Rhabditomorpha</taxon>
        <taxon>Rhabditoidea</taxon>
        <taxon>Rhabditidae</taxon>
        <taxon>Peloderinae</taxon>
        <taxon>Caenorhabditis</taxon>
    </lineage>
</organism>
<reference evidence="1" key="1">
    <citation type="submission" date="2022-11" db="EMBL/GenBank/DDBJ databases">
        <authorList>
            <person name="Kikuchi T."/>
        </authorList>
    </citation>
    <scope>NUCLEOTIDE SEQUENCE</scope>
    <source>
        <strain evidence="1">PS1010</strain>
    </source>
</reference>
<dbReference type="AlphaFoldDB" id="A0A9P1N1U0"/>